<dbReference type="InterPro" id="IPR023353">
    <property type="entry name" value="LemA-like_dom_sf"/>
</dbReference>
<dbReference type="SUPFAM" id="SSF140478">
    <property type="entry name" value="LemA-like"/>
    <property type="match status" value="1"/>
</dbReference>
<organism evidence="6 7">
    <name type="scientific">Phaeocystidibacter marisrubri</name>
    <dbReference type="NCBI Taxonomy" id="1577780"/>
    <lineage>
        <taxon>Bacteria</taxon>
        <taxon>Pseudomonadati</taxon>
        <taxon>Bacteroidota</taxon>
        <taxon>Flavobacteriia</taxon>
        <taxon>Flavobacteriales</taxon>
        <taxon>Phaeocystidibacteraceae</taxon>
        <taxon>Phaeocystidibacter</taxon>
    </lineage>
</organism>
<gene>
    <name evidence="6" type="ORF">F8C82_00765</name>
</gene>
<dbReference type="EMBL" id="WBVQ01000001">
    <property type="protein sequence ID" value="KAB2816962.1"/>
    <property type="molecule type" value="Genomic_DNA"/>
</dbReference>
<dbReference type="Pfam" id="PF04011">
    <property type="entry name" value="LemA"/>
    <property type="match status" value="1"/>
</dbReference>
<keyword evidence="5" id="KW-0472">Membrane</keyword>
<proteinExistence type="inferred from homology"/>
<dbReference type="Proteomes" id="UP000484164">
    <property type="component" value="Unassembled WGS sequence"/>
</dbReference>
<evidence type="ECO:0000256" key="2">
    <source>
        <dbReference type="ARBA" id="ARBA00008854"/>
    </source>
</evidence>
<dbReference type="Gene3D" id="1.20.1440.20">
    <property type="entry name" value="LemA-like domain"/>
    <property type="match status" value="1"/>
</dbReference>
<name>A0A6L3ZFZ1_9FLAO</name>
<sequence length="199" mass="22068">MAKKLFLILVVVFAGLGIIAVFTYFNTYNSLVTLDEKVDAQWGNVQSAYQRRADLIPNLVATVQGAADFEKSTITDVIQARSNATSINLNADQLTPANIQRFQAAQEQLSGALSRLLVTVEKYPELKATSNFSQLQTQLEGTENRIKIERDKFNNTVQSYNAKARRFPGYIVAGMSGMETRTGYFEANQGAENAPQVQF</sequence>
<keyword evidence="7" id="KW-1185">Reference proteome</keyword>
<evidence type="ECO:0000256" key="4">
    <source>
        <dbReference type="ARBA" id="ARBA00022989"/>
    </source>
</evidence>
<dbReference type="PANTHER" id="PTHR34478:SF2">
    <property type="entry name" value="MEMBRANE PROTEIN"/>
    <property type="match status" value="1"/>
</dbReference>
<comment type="caution">
    <text evidence="6">The sequence shown here is derived from an EMBL/GenBank/DDBJ whole genome shotgun (WGS) entry which is preliminary data.</text>
</comment>
<keyword evidence="4" id="KW-1133">Transmembrane helix</keyword>
<evidence type="ECO:0000313" key="6">
    <source>
        <dbReference type="EMBL" id="KAB2816962.1"/>
    </source>
</evidence>
<dbReference type="OrthoDB" id="9804152at2"/>
<dbReference type="PANTHER" id="PTHR34478">
    <property type="entry name" value="PROTEIN LEMA"/>
    <property type="match status" value="1"/>
</dbReference>
<accession>A0A6L3ZFZ1</accession>
<evidence type="ECO:0000256" key="1">
    <source>
        <dbReference type="ARBA" id="ARBA00004167"/>
    </source>
</evidence>
<dbReference type="InterPro" id="IPR007156">
    <property type="entry name" value="MamQ_LemA"/>
</dbReference>
<evidence type="ECO:0000256" key="3">
    <source>
        <dbReference type="ARBA" id="ARBA00022692"/>
    </source>
</evidence>
<evidence type="ECO:0000313" key="7">
    <source>
        <dbReference type="Proteomes" id="UP000484164"/>
    </source>
</evidence>
<comment type="subcellular location">
    <subcellularLocation>
        <location evidence="1">Membrane</location>
        <topology evidence="1">Single-pass membrane protein</topology>
    </subcellularLocation>
</comment>
<evidence type="ECO:0000256" key="5">
    <source>
        <dbReference type="ARBA" id="ARBA00023136"/>
    </source>
</evidence>
<comment type="similarity">
    <text evidence="2">Belongs to the LemA family.</text>
</comment>
<dbReference type="AlphaFoldDB" id="A0A6L3ZFZ1"/>
<dbReference type="GO" id="GO:0016020">
    <property type="term" value="C:membrane"/>
    <property type="evidence" value="ECO:0007669"/>
    <property type="project" value="UniProtKB-SubCell"/>
</dbReference>
<dbReference type="RefSeq" id="WP_151691534.1">
    <property type="nucleotide sequence ID" value="NZ_BMGX01000002.1"/>
</dbReference>
<reference evidence="6 7" key="1">
    <citation type="submission" date="2019-10" db="EMBL/GenBank/DDBJ databases">
        <title>Genome sequence of Phaeocystidibacter marisrubri JCM30614 (type strain).</title>
        <authorList>
            <person name="Bowman J.P."/>
        </authorList>
    </citation>
    <scope>NUCLEOTIDE SEQUENCE [LARGE SCALE GENOMIC DNA]</scope>
    <source>
        <strain evidence="6 7">JCM 30614</strain>
    </source>
</reference>
<protein>
    <submittedName>
        <fullName evidence="6">LemA family protein</fullName>
    </submittedName>
</protein>
<keyword evidence="3" id="KW-0812">Transmembrane</keyword>